<dbReference type="HOGENOM" id="CLU_657575_0_0_1"/>
<evidence type="ECO:0000313" key="1">
    <source>
        <dbReference type="EMBL" id="CCA38788.1"/>
    </source>
</evidence>
<dbReference type="AlphaFoldDB" id="F2QTR0"/>
<dbReference type="Gene3D" id="3.80.10.10">
    <property type="entry name" value="Ribonuclease Inhibitor"/>
    <property type="match status" value="1"/>
</dbReference>
<reference key="2">
    <citation type="submission" date="2011-04" db="EMBL/GenBank/DDBJ databases">
        <title>High-quality genome sequence of Pichia pastoris CBS 7435.</title>
        <authorList>
            <person name="Kueberl A."/>
            <person name="Schneider J."/>
            <person name="Thallinger G.G."/>
            <person name="Anderl I."/>
            <person name="Wibberg D."/>
            <person name="Hajek T."/>
            <person name="Jaenicke S."/>
            <person name="Brinkrolf K."/>
            <person name="Goesmann A."/>
            <person name="Szczepanowski R."/>
            <person name="Puehler A."/>
            <person name="Schwab H."/>
            <person name="Glieder A."/>
            <person name="Pichler H."/>
        </authorList>
    </citation>
    <scope>NUCLEOTIDE SEQUENCE</scope>
    <source>
        <strain>CBS 7435</strain>
    </source>
</reference>
<organism evidence="1 2">
    <name type="scientific">Komagataella phaffii (strain ATCC 76273 / CBS 7435 / CECT 11047 / NRRL Y-11430 / Wegner 21-1)</name>
    <name type="common">Yeast</name>
    <name type="synonym">Pichia pastoris</name>
    <dbReference type="NCBI Taxonomy" id="981350"/>
    <lineage>
        <taxon>Eukaryota</taxon>
        <taxon>Fungi</taxon>
        <taxon>Dikarya</taxon>
        <taxon>Ascomycota</taxon>
        <taxon>Saccharomycotina</taxon>
        <taxon>Pichiomycetes</taxon>
        <taxon>Pichiales</taxon>
        <taxon>Pichiaceae</taxon>
        <taxon>Komagataella</taxon>
    </lineage>
</organism>
<dbReference type="InterPro" id="IPR032675">
    <property type="entry name" value="LRR_dom_sf"/>
</dbReference>
<keyword evidence="2" id="KW-1185">Reference proteome</keyword>
<sequence>MNNGFDFEKFSSYLSGKYTKKEKSNRRLKKGFRRKKKVKSLQKRIPKFEALTSKTIGYNDLSIKDSTVHGGVYNFQHVRPYYVHEVELSDSMAPKIGTKSLRLLCSMEIARNCESLRLAHIDKECWNNLWKQIWEIILYNNMDSPYLFKLFATQFSQCTDFPCHTKLSIDFQHQYRRLVNQERDVVLHRHLLIGASPKHRIETICGNFHLASFINVHQSFSYGGLVSIKVRSQLSRESLILLSNLTSITHLDVSGCRNVDDSVINSWCIAINVGKLPHLNCLVLNDCPITKSGFMKLLNLTRGDIFYLESHIQIDLKESLNEWNSSYQNTALLSLCSLDKWYHVNLLYYTAQKTLNFYLTRMKSTIVEDYRIVEDKISPYSDIDKINTQLTSAWLHNLQRKLGNNPVYSYLLSQRVPPQPNKVIKVTKENKLSVVPKRKVKITSLNSFFEI</sequence>
<dbReference type="EMBL" id="FR839629">
    <property type="protein sequence ID" value="CCA38788.1"/>
    <property type="molecule type" value="Genomic_DNA"/>
</dbReference>
<evidence type="ECO:0000313" key="2">
    <source>
        <dbReference type="Proteomes" id="UP000006853"/>
    </source>
</evidence>
<protein>
    <submittedName>
        <fullName evidence="1">Uncharacterized protein</fullName>
    </submittedName>
</protein>
<gene>
    <name evidence="1" type="ordered locus">PP7435_Chr2-1111</name>
</gene>
<name>F2QTR0_KOMPC</name>
<accession>F2QTR0</accession>
<reference evidence="1 2" key="1">
    <citation type="journal article" date="2011" name="J. Biotechnol.">
        <title>High-quality genome sequence of Pichia pastoris CBS7435.</title>
        <authorList>
            <person name="Kuberl A."/>
            <person name="Schneider J."/>
            <person name="Thallinger G.G."/>
            <person name="Anderl I."/>
            <person name="Wibberg D."/>
            <person name="Hajek T."/>
            <person name="Jaenicke S."/>
            <person name="Brinkrolf K."/>
            <person name="Goesmann A."/>
            <person name="Szczepanowski R."/>
            <person name="Puhler A."/>
            <person name="Schwab H."/>
            <person name="Glieder A."/>
            <person name="Pichler H."/>
        </authorList>
    </citation>
    <scope>NUCLEOTIDE SEQUENCE [LARGE SCALE GENOMIC DNA]</scope>
    <source>
        <strain evidence="2">ATCC 76273 / CBS 7435 / CECT 11047 / NRRL Y-11430 / Wegner 21-1</strain>
    </source>
</reference>
<reference evidence="1 2" key="3">
    <citation type="journal article" date="2016" name="FEMS Yeast Res.">
        <title>Curation of the genome annotation of Pichia pastoris (Komagataella phaffii) CBS7435 from gene level to protein function.</title>
        <authorList>
            <person name="Valli M."/>
            <person name="Tatto N.E."/>
            <person name="Peymann A."/>
            <person name="Gruber C."/>
            <person name="Landes N."/>
            <person name="Ekker H."/>
            <person name="Thallinger G.G."/>
            <person name="Mattanovich D."/>
            <person name="Gasser B."/>
            <person name="Graf A.B."/>
        </authorList>
    </citation>
    <scope>GENOME REANNOTATION</scope>
    <source>
        <strain evidence="1 2">ATCC 76273 / CBS 7435 / CECT 11047 / NRRL Y-11430 / Wegner 21-1</strain>
    </source>
</reference>
<dbReference type="Proteomes" id="UP000006853">
    <property type="component" value="Chromosome 2"/>
</dbReference>
<proteinExistence type="predicted"/>